<dbReference type="EMBL" id="BKCJ010008065">
    <property type="protein sequence ID" value="GEU80372.1"/>
    <property type="molecule type" value="Genomic_DNA"/>
</dbReference>
<dbReference type="SMART" id="SM00541">
    <property type="entry name" value="FYRN"/>
    <property type="match status" value="1"/>
</dbReference>
<dbReference type="GO" id="GO:0140993">
    <property type="term" value="F:histone modifying activity"/>
    <property type="evidence" value="ECO:0007669"/>
    <property type="project" value="UniProtKB-ARBA"/>
</dbReference>
<gene>
    <name evidence="3" type="ORF">Tci_052350</name>
</gene>
<sequence>MCTKNSCKRSVAFGKLWCNKKAIFPKGYRSRVKFGSFLNPALVGSYIVEIHDAGLIGPIFKRLNQQIVNDCKLDLEPIKRVDGLEMCGLSYPATVQAIEDLDPEHRCLEYWSNKVNHNEAMKLTFSMFSF</sequence>
<comment type="caution">
    <text evidence="3">The sequence shown here is derived from an EMBL/GenBank/DDBJ whole genome shotgun (WGS) entry which is preliminary data.</text>
</comment>
<keyword evidence="3" id="KW-0489">Methyltransferase</keyword>
<dbReference type="Gene3D" id="3.30.160.360">
    <property type="match status" value="1"/>
</dbReference>
<dbReference type="InterPro" id="IPR003888">
    <property type="entry name" value="FYrich_N"/>
</dbReference>
<dbReference type="GO" id="GO:0005634">
    <property type="term" value="C:nucleus"/>
    <property type="evidence" value="ECO:0007669"/>
    <property type="project" value="UniProtKB-SubCell"/>
</dbReference>
<protein>
    <submittedName>
        <fullName evidence="3">Lysine-specific demethylase JMJ18-like isoform X1</fullName>
    </submittedName>
</protein>
<dbReference type="Pfam" id="PF05964">
    <property type="entry name" value="FYRN"/>
    <property type="match status" value="1"/>
</dbReference>
<dbReference type="GO" id="GO:0048731">
    <property type="term" value="P:system development"/>
    <property type="evidence" value="ECO:0007669"/>
    <property type="project" value="UniProtKB-ARBA"/>
</dbReference>
<accession>A0A6L2N5G2</accession>
<evidence type="ECO:0000313" key="3">
    <source>
        <dbReference type="EMBL" id="GEU80372.1"/>
    </source>
</evidence>
<dbReference type="GO" id="GO:0032259">
    <property type="term" value="P:methylation"/>
    <property type="evidence" value="ECO:0007669"/>
    <property type="project" value="UniProtKB-KW"/>
</dbReference>
<evidence type="ECO:0000256" key="2">
    <source>
        <dbReference type="ARBA" id="ARBA00023242"/>
    </source>
</evidence>
<dbReference type="Pfam" id="PF05965">
    <property type="entry name" value="FYRC"/>
    <property type="match status" value="1"/>
</dbReference>
<keyword evidence="3" id="KW-0808">Transferase</keyword>
<dbReference type="GO" id="GO:0008168">
    <property type="term" value="F:methyltransferase activity"/>
    <property type="evidence" value="ECO:0007669"/>
    <property type="project" value="UniProtKB-KW"/>
</dbReference>
<proteinExistence type="predicted"/>
<comment type="subcellular location">
    <subcellularLocation>
        <location evidence="1">Nucleus</location>
    </subcellularLocation>
</comment>
<reference evidence="3" key="1">
    <citation type="journal article" date="2019" name="Sci. Rep.">
        <title>Draft genome of Tanacetum cinerariifolium, the natural source of mosquito coil.</title>
        <authorList>
            <person name="Yamashiro T."/>
            <person name="Shiraishi A."/>
            <person name="Satake H."/>
            <person name="Nakayama K."/>
        </authorList>
    </citation>
    <scope>NUCLEOTIDE SEQUENCE</scope>
</reference>
<dbReference type="InterPro" id="IPR003889">
    <property type="entry name" value="FYrich_C"/>
</dbReference>
<organism evidence="3">
    <name type="scientific">Tanacetum cinerariifolium</name>
    <name type="common">Dalmatian daisy</name>
    <name type="synonym">Chrysanthemum cinerariifolium</name>
    <dbReference type="NCBI Taxonomy" id="118510"/>
    <lineage>
        <taxon>Eukaryota</taxon>
        <taxon>Viridiplantae</taxon>
        <taxon>Streptophyta</taxon>
        <taxon>Embryophyta</taxon>
        <taxon>Tracheophyta</taxon>
        <taxon>Spermatophyta</taxon>
        <taxon>Magnoliopsida</taxon>
        <taxon>eudicotyledons</taxon>
        <taxon>Gunneridae</taxon>
        <taxon>Pentapetalae</taxon>
        <taxon>asterids</taxon>
        <taxon>campanulids</taxon>
        <taxon>Asterales</taxon>
        <taxon>Asteraceae</taxon>
        <taxon>Asteroideae</taxon>
        <taxon>Anthemideae</taxon>
        <taxon>Anthemidinae</taxon>
        <taxon>Tanacetum</taxon>
    </lineage>
</organism>
<name>A0A6L2N5G2_TANCI</name>
<evidence type="ECO:0000256" key="1">
    <source>
        <dbReference type="ARBA" id="ARBA00004123"/>
    </source>
</evidence>
<dbReference type="AlphaFoldDB" id="A0A6L2N5G2"/>
<keyword evidence="2" id="KW-0539">Nucleus</keyword>
<dbReference type="PROSITE" id="PS51542">
    <property type="entry name" value="FYRN"/>
    <property type="match status" value="1"/>
</dbReference>